<reference evidence="3 4" key="1">
    <citation type="journal article" date="2014" name="PLoS Genet.">
        <title>Analysis of the Phlebiopsis gigantea genome, transcriptome and secretome provides insight into its pioneer colonization strategies of wood.</title>
        <authorList>
            <person name="Hori C."/>
            <person name="Ishida T."/>
            <person name="Igarashi K."/>
            <person name="Samejima M."/>
            <person name="Suzuki H."/>
            <person name="Master E."/>
            <person name="Ferreira P."/>
            <person name="Ruiz-Duenas F.J."/>
            <person name="Held B."/>
            <person name="Canessa P."/>
            <person name="Larrondo L.F."/>
            <person name="Schmoll M."/>
            <person name="Druzhinina I.S."/>
            <person name="Kubicek C.P."/>
            <person name="Gaskell J.A."/>
            <person name="Kersten P."/>
            <person name="St John F."/>
            <person name="Glasner J."/>
            <person name="Sabat G."/>
            <person name="Splinter BonDurant S."/>
            <person name="Syed K."/>
            <person name="Yadav J."/>
            <person name="Mgbeahuruike A.C."/>
            <person name="Kovalchuk A."/>
            <person name="Asiegbu F.O."/>
            <person name="Lackner G."/>
            <person name="Hoffmeister D."/>
            <person name="Rencoret J."/>
            <person name="Gutierrez A."/>
            <person name="Sun H."/>
            <person name="Lindquist E."/>
            <person name="Barry K."/>
            <person name="Riley R."/>
            <person name="Grigoriev I.V."/>
            <person name="Henrissat B."/>
            <person name="Kues U."/>
            <person name="Berka R.M."/>
            <person name="Martinez A.T."/>
            <person name="Covert S.F."/>
            <person name="Blanchette R.A."/>
            <person name="Cullen D."/>
        </authorList>
    </citation>
    <scope>NUCLEOTIDE SEQUENCE [LARGE SCALE GENOMIC DNA]</scope>
    <source>
        <strain evidence="3 4">11061_1 CR5-6</strain>
    </source>
</reference>
<dbReference type="HOGENOM" id="CLU_1300105_0_0_1"/>
<dbReference type="SUPFAM" id="SSF143791">
    <property type="entry name" value="DUSP-like"/>
    <property type="match status" value="1"/>
</dbReference>
<gene>
    <name evidence="3" type="ORF">PHLGIDRAFT_360943</name>
</gene>
<evidence type="ECO:0000313" key="3">
    <source>
        <dbReference type="EMBL" id="KIP08808.1"/>
    </source>
</evidence>
<name>A0A0C3PPE5_PHLG1</name>
<feature type="compositionally biased region" description="Low complexity" evidence="1">
    <location>
        <begin position="1"/>
        <end position="18"/>
    </location>
</feature>
<dbReference type="InterPro" id="IPR035927">
    <property type="entry name" value="DUSP-like_sf"/>
</dbReference>
<protein>
    <recommendedName>
        <fullName evidence="2">DUSP domain-containing protein</fullName>
    </recommendedName>
</protein>
<dbReference type="AlphaFoldDB" id="A0A0C3PPE5"/>
<dbReference type="Gene3D" id="3.30.2230.10">
    <property type="entry name" value="DUSP-like"/>
    <property type="match status" value="1"/>
</dbReference>
<dbReference type="Proteomes" id="UP000053257">
    <property type="component" value="Unassembled WGS sequence"/>
</dbReference>
<evidence type="ECO:0000313" key="4">
    <source>
        <dbReference type="Proteomes" id="UP000053257"/>
    </source>
</evidence>
<evidence type="ECO:0000259" key="2">
    <source>
        <dbReference type="PROSITE" id="PS51283"/>
    </source>
</evidence>
<feature type="region of interest" description="Disordered" evidence="1">
    <location>
        <begin position="1"/>
        <end position="103"/>
    </location>
</feature>
<feature type="domain" description="DUSP" evidence="2">
    <location>
        <begin position="102"/>
        <end position="209"/>
    </location>
</feature>
<accession>A0A0C3PPE5</accession>
<dbReference type="Pfam" id="PF06337">
    <property type="entry name" value="DUSP"/>
    <property type="match status" value="1"/>
</dbReference>
<proteinExistence type="predicted"/>
<dbReference type="InterPro" id="IPR006615">
    <property type="entry name" value="Pept_C19_DUSP"/>
</dbReference>
<dbReference type="GO" id="GO:0004843">
    <property type="term" value="F:cysteine-type deubiquitinase activity"/>
    <property type="evidence" value="ECO:0007669"/>
    <property type="project" value="InterPro"/>
</dbReference>
<dbReference type="EMBL" id="KN840474">
    <property type="protein sequence ID" value="KIP08808.1"/>
    <property type="molecule type" value="Genomic_DNA"/>
</dbReference>
<dbReference type="SMART" id="SM00695">
    <property type="entry name" value="DUSP"/>
    <property type="match status" value="1"/>
</dbReference>
<dbReference type="STRING" id="745531.A0A0C3PPE5"/>
<keyword evidence="4" id="KW-1185">Reference proteome</keyword>
<dbReference type="PROSITE" id="PS51283">
    <property type="entry name" value="DUSP"/>
    <property type="match status" value="1"/>
</dbReference>
<organism evidence="3 4">
    <name type="scientific">Phlebiopsis gigantea (strain 11061_1 CR5-6)</name>
    <name type="common">White-rot fungus</name>
    <name type="synonym">Peniophora gigantea</name>
    <dbReference type="NCBI Taxonomy" id="745531"/>
    <lineage>
        <taxon>Eukaryota</taxon>
        <taxon>Fungi</taxon>
        <taxon>Dikarya</taxon>
        <taxon>Basidiomycota</taxon>
        <taxon>Agaricomycotina</taxon>
        <taxon>Agaricomycetes</taxon>
        <taxon>Polyporales</taxon>
        <taxon>Phanerochaetaceae</taxon>
        <taxon>Phlebiopsis</taxon>
    </lineage>
</organism>
<evidence type="ECO:0000256" key="1">
    <source>
        <dbReference type="SAM" id="MobiDB-lite"/>
    </source>
</evidence>
<sequence>MLNPSPTNSPSLTSQDSNNSRKRLRSLSLESESSSSSPKRSMSQDPSLDAAHDTPRNNDLPTPPAENQAMSPDHDTQMNDPATMAPTPVSQTGAASASSSTLTPKEKYDKVAAFAQRDMIVGETWYVVSRRWYRRWEKACTGVMDKEGGVEEKDIGPVDNGYLVDLKGNLTASSLAEGVDVQFVPEEAWELLSEWYVLTSDIRLCRAWVAVA</sequence>
<feature type="compositionally biased region" description="Low complexity" evidence="1">
    <location>
        <begin position="26"/>
        <end position="47"/>
    </location>
</feature>